<feature type="region of interest" description="Disordered" evidence="1">
    <location>
        <begin position="1"/>
        <end position="21"/>
    </location>
</feature>
<dbReference type="SMART" id="SM00256">
    <property type="entry name" value="FBOX"/>
    <property type="match status" value="1"/>
</dbReference>
<accession>A0A8T1YSZ7</accession>
<dbReference type="Pfam" id="PF00646">
    <property type="entry name" value="F-box"/>
    <property type="match status" value="1"/>
</dbReference>
<dbReference type="AlphaFoldDB" id="A0A8T1YSZ7"/>
<proteinExistence type="predicted"/>
<dbReference type="SMART" id="SM00612">
    <property type="entry name" value="Kelch"/>
    <property type="match status" value="2"/>
</dbReference>
<dbReference type="Pfam" id="PF25210">
    <property type="entry name" value="Kelch_FKB95"/>
    <property type="match status" value="1"/>
</dbReference>
<gene>
    <name evidence="3" type="ORF">ISN45_Aa06g002080</name>
</gene>
<dbReference type="CDD" id="cd22152">
    <property type="entry name" value="F-box_AtAFR-like"/>
    <property type="match status" value="1"/>
</dbReference>
<protein>
    <submittedName>
        <fullName evidence="3">F-box-like domain superfamily</fullName>
    </submittedName>
</protein>
<sequence length="374" mass="42693">MTTEEMSFPKSSPESPPPPPTSFSSLPYDLVLNCLARVSRIHYPTLSLVSKGFRSLIASPELEATRFSIGKTEDCIFVCLNLNQNNPNPSLFTLSPIPKQQELLPIPWFPYDQHPKYPTILTIGSEIYIIGGFLKRKRSKRVLILDCLSHQWRRLPKMRLSRASAAADVIDGKIYVIGGTRSKNIEDWGEVYDPKTQTWEPILPTTLDLTVQKSVVPGRLVMGGKVYAMDDLFQLRLLNDVFLVEIENVLCQISLAYGYLLWRDPKADGSGWSNVLGLKLEELSPYQPYCVEKSGGERRVKVWWKSVVNRRQGRRRRRTNEFNTEIWCAEVSFERRGLGELWGFVEWSKNVFTCDGFDPNPFSGLFLQSAIVTH</sequence>
<dbReference type="InterPro" id="IPR057499">
    <property type="entry name" value="Kelch_FKB95"/>
</dbReference>
<keyword evidence="4" id="KW-1185">Reference proteome</keyword>
<dbReference type="InterPro" id="IPR050354">
    <property type="entry name" value="F-box/kelch-repeat_ARATH"/>
</dbReference>
<dbReference type="EMBL" id="JAEFBK010000011">
    <property type="protein sequence ID" value="KAG7549303.1"/>
    <property type="molecule type" value="Genomic_DNA"/>
</dbReference>
<organism evidence="3 4">
    <name type="scientific">Arabidopsis thaliana x Arabidopsis arenosa</name>
    <dbReference type="NCBI Taxonomy" id="1240361"/>
    <lineage>
        <taxon>Eukaryota</taxon>
        <taxon>Viridiplantae</taxon>
        <taxon>Streptophyta</taxon>
        <taxon>Embryophyta</taxon>
        <taxon>Tracheophyta</taxon>
        <taxon>Spermatophyta</taxon>
        <taxon>Magnoliopsida</taxon>
        <taxon>eudicotyledons</taxon>
        <taxon>Gunneridae</taxon>
        <taxon>Pentapetalae</taxon>
        <taxon>rosids</taxon>
        <taxon>malvids</taxon>
        <taxon>Brassicales</taxon>
        <taxon>Brassicaceae</taxon>
        <taxon>Camelineae</taxon>
        <taxon>Arabidopsis</taxon>
    </lineage>
</organism>
<comment type="caution">
    <text evidence="3">The sequence shown here is derived from an EMBL/GenBank/DDBJ whole genome shotgun (WGS) entry which is preliminary data.</text>
</comment>
<evidence type="ECO:0000313" key="4">
    <source>
        <dbReference type="Proteomes" id="UP000694240"/>
    </source>
</evidence>
<evidence type="ECO:0000256" key="1">
    <source>
        <dbReference type="SAM" id="MobiDB-lite"/>
    </source>
</evidence>
<dbReference type="InterPro" id="IPR001810">
    <property type="entry name" value="F-box_dom"/>
</dbReference>
<evidence type="ECO:0000313" key="3">
    <source>
        <dbReference type="EMBL" id="KAG7549303.1"/>
    </source>
</evidence>
<dbReference type="PANTHER" id="PTHR24414">
    <property type="entry name" value="F-BOX/KELCH-REPEAT PROTEIN SKIP4"/>
    <property type="match status" value="1"/>
</dbReference>
<evidence type="ECO:0000259" key="2">
    <source>
        <dbReference type="SMART" id="SM00256"/>
    </source>
</evidence>
<name>A0A8T1YSZ7_9BRAS</name>
<feature type="domain" description="F-box" evidence="2">
    <location>
        <begin position="26"/>
        <end position="66"/>
    </location>
</feature>
<dbReference type="InterPro" id="IPR006652">
    <property type="entry name" value="Kelch_1"/>
</dbReference>
<dbReference type="PANTHER" id="PTHR24414:SF127">
    <property type="entry name" value="F-BOX ASSOCIATED DOMAIN-CONTAINING PROTEIN"/>
    <property type="match status" value="1"/>
</dbReference>
<dbReference type="Proteomes" id="UP000694240">
    <property type="component" value="Chromosome 11"/>
</dbReference>
<reference evidence="3 4" key="1">
    <citation type="submission" date="2020-12" db="EMBL/GenBank/DDBJ databases">
        <title>Concerted genomic and epigenomic changes stabilize Arabidopsis allopolyploids.</title>
        <authorList>
            <person name="Chen Z."/>
        </authorList>
    </citation>
    <scope>NUCLEOTIDE SEQUENCE [LARGE SCALE GENOMIC DNA]</scope>
    <source>
        <strain evidence="3">Allo738</strain>
        <tissue evidence="3">Leaf</tissue>
    </source>
</reference>